<keyword evidence="3 8" id="KW-0540">Nuclease</keyword>
<feature type="binding site" evidence="8">
    <location>
        <position position="97"/>
    </location>
    <ligand>
        <name>Mg(2+)</name>
        <dbReference type="ChEBI" id="CHEBI:18420"/>
    </ligand>
</feature>
<reference evidence="10" key="1">
    <citation type="submission" date="2020-10" db="EMBL/GenBank/DDBJ databases">
        <title>Connecting structure to function with the recovery of over 1000 high-quality activated sludge metagenome-assembled genomes encoding full-length rRNA genes using long-read sequencing.</title>
        <authorList>
            <person name="Singleton C.M."/>
            <person name="Petriglieri F."/>
            <person name="Kristensen J.M."/>
            <person name="Kirkegaard R.H."/>
            <person name="Michaelsen T.Y."/>
            <person name="Andersen M.H."/>
            <person name="Karst S.M."/>
            <person name="Dueholm M.S."/>
            <person name="Nielsen P.H."/>
            <person name="Albertsen M."/>
        </authorList>
    </citation>
    <scope>NUCLEOTIDE SEQUENCE</scope>
    <source>
        <strain evidence="10">Bjer_18-Q3-R1-45_BAT3C.347</strain>
    </source>
</reference>
<evidence type="ECO:0000313" key="10">
    <source>
        <dbReference type="EMBL" id="MBK6975119.1"/>
    </source>
</evidence>
<dbReference type="GO" id="GO:0000287">
    <property type="term" value="F:magnesium ion binding"/>
    <property type="evidence" value="ECO:0007669"/>
    <property type="project" value="UniProtKB-UniRule"/>
</dbReference>
<dbReference type="PANTHER" id="PTHR33653:SF1">
    <property type="entry name" value="RIBONUCLEASE VAPC2"/>
    <property type="match status" value="1"/>
</dbReference>
<dbReference type="AlphaFoldDB" id="A0A9D7E6L6"/>
<dbReference type="InterPro" id="IPR022907">
    <property type="entry name" value="VapC_family"/>
</dbReference>
<keyword evidence="2 8" id="KW-1277">Toxin-antitoxin system</keyword>
<dbReference type="InterPro" id="IPR002716">
    <property type="entry name" value="PIN_dom"/>
</dbReference>
<evidence type="ECO:0000313" key="11">
    <source>
        <dbReference type="Proteomes" id="UP000807785"/>
    </source>
</evidence>
<dbReference type="Pfam" id="PF01850">
    <property type="entry name" value="PIN"/>
    <property type="match status" value="1"/>
</dbReference>
<keyword evidence="8" id="KW-0800">Toxin</keyword>
<evidence type="ECO:0000256" key="4">
    <source>
        <dbReference type="ARBA" id="ARBA00022723"/>
    </source>
</evidence>
<dbReference type="SUPFAM" id="SSF88723">
    <property type="entry name" value="PIN domain-like"/>
    <property type="match status" value="1"/>
</dbReference>
<comment type="function">
    <text evidence="8">Toxic component of a toxin-antitoxin (TA) system. An RNase.</text>
</comment>
<keyword evidence="5 8" id="KW-0378">Hydrolase</keyword>
<evidence type="ECO:0000256" key="7">
    <source>
        <dbReference type="ARBA" id="ARBA00038093"/>
    </source>
</evidence>
<evidence type="ECO:0000256" key="8">
    <source>
        <dbReference type="HAMAP-Rule" id="MF_00265"/>
    </source>
</evidence>
<dbReference type="GO" id="GO:0016787">
    <property type="term" value="F:hydrolase activity"/>
    <property type="evidence" value="ECO:0007669"/>
    <property type="project" value="UniProtKB-KW"/>
</dbReference>
<dbReference type="PANTHER" id="PTHR33653">
    <property type="entry name" value="RIBONUCLEASE VAPC2"/>
    <property type="match status" value="1"/>
</dbReference>
<accession>A0A9D7E6L6</accession>
<comment type="similarity">
    <text evidence="7 8">Belongs to the PINc/VapC protein family.</text>
</comment>
<keyword evidence="6 8" id="KW-0460">Magnesium</keyword>
<dbReference type="GO" id="GO:0004540">
    <property type="term" value="F:RNA nuclease activity"/>
    <property type="evidence" value="ECO:0007669"/>
    <property type="project" value="InterPro"/>
</dbReference>
<feature type="binding site" evidence="8">
    <location>
        <position position="6"/>
    </location>
    <ligand>
        <name>Mg(2+)</name>
        <dbReference type="ChEBI" id="CHEBI:18420"/>
    </ligand>
</feature>
<sequence>MRYLLDTNIFIAALKAHAALRARLEATAASALVLSPVVLGELETGIEKSTRAEHNRSRLAAIVERIEIVPIDGAVSGVYARIRADLERKGTPIGANDLWIAAQALSIGATLVTDNVSEFSRVAGLHFENWIESDTA</sequence>
<evidence type="ECO:0000256" key="6">
    <source>
        <dbReference type="ARBA" id="ARBA00022842"/>
    </source>
</evidence>
<dbReference type="GO" id="GO:0090729">
    <property type="term" value="F:toxin activity"/>
    <property type="evidence" value="ECO:0007669"/>
    <property type="project" value="UniProtKB-KW"/>
</dbReference>
<comment type="cofactor">
    <cofactor evidence="1 8">
        <name>Mg(2+)</name>
        <dbReference type="ChEBI" id="CHEBI:18420"/>
    </cofactor>
</comment>
<evidence type="ECO:0000256" key="3">
    <source>
        <dbReference type="ARBA" id="ARBA00022722"/>
    </source>
</evidence>
<dbReference type="Gene3D" id="3.40.50.1010">
    <property type="entry name" value="5'-nuclease"/>
    <property type="match status" value="1"/>
</dbReference>
<evidence type="ECO:0000256" key="5">
    <source>
        <dbReference type="ARBA" id="ARBA00022801"/>
    </source>
</evidence>
<evidence type="ECO:0000256" key="2">
    <source>
        <dbReference type="ARBA" id="ARBA00022649"/>
    </source>
</evidence>
<feature type="domain" description="PIN" evidence="9">
    <location>
        <begin position="3"/>
        <end position="124"/>
    </location>
</feature>
<keyword evidence="4 8" id="KW-0479">Metal-binding</keyword>
<dbReference type="InterPro" id="IPR029060">
    <property type="entry name" value="PIN-like_dom_sf"/>
</dbReference>
<protein>
    <recommendedName>
        <fullName evidence="8">Ribonuclease VapC</fullName>
        <shortName evidence="8">RNase VapC</shortName>
        <ecNumber evidence="8">3.1.-.-</ecNumber>
    </recommendedName>
    <alternativeName>
        <fullName evidence="8">Toxin VapC</fullName>
    </alternativeName>
</protein>
<gene>
    <name evidence="8" type="primary">vapC</name>
    <name evidence="10" type="ORF">IPH26_20010</name>
</gene>
<proteinExistence type="inferred from homology"/>
<organism evidence="10 11">
    <name type="scientific">Candidatus Methylophosphatis roskildensis</name>
    <dbReference type="NCBI Taxonomy" id="2899263"/>
    <lineage>
        <taxon>Bacteria</taxon>
        <taxon>Pseudomonadati</taxon>
        <taxon>Pseudomonadota</taxon>
        <taxon>Betaproteobacteria</taxon>
        <taxon>Nitrosomonadales</taxon>
        <taxon>Sterolibacteriaceae</taxon>
        <taxon>Candidatus Methylophosphatis</taxon>
    </lineage>
</organism>
<dbReference type="EC" id="3.1.-.-" evidence="8"/>
<evidence type="ECO:0000259" key="9">
    <source>
        <dbReference type="Pfam" id="PF01850"/>
    </source>
</evidence>
<evidence type="ECO:0000256" key="1">
    <source>
        <dbReference type="ARBA" id="ARBA00001946"/>
    </source>
</evidence>
<dbReference type="InterPro" id="IPR050556">
    <property type="entry name" value="Type_II_TA_system_RNase"/>
</dbReference>
<dbReference type="Proteomes" id="UP000807785">
    <property type="component" value="Unassembled WGS sequence"/>
</dbReference>
<comment type="caution">
    <text evidence="10">The sequence shown here is derived from an EMBL/GenBank/DDBJ whole genome shotgun (WGS) entry which is preliminary data.</text>
</comment>
<name>A0A9D7E6L6_9PROT</name>
<dbReference type="EMBL" id="JADJEV010000005">
    <property type="protein sequence ID" value="MBK6975119.1"/>
    <property type="molecule type" value="Genomic_DNA"/>
</dbReference>
<dbReference type="HAMAP" id="MF_00265">
    <property type="entry name" value="VapC_Nob1"/>
    <property type="match status" value="1"/>
</dbReference>